<evidence type="ECO:0000313" key="1">
    <source>
        <dbReference type="EMBL" id="EAZ93590.1"/>
    </source>
</evidence>
<accession>A3IIF8</accession>
<comment type="caution">
    <text evidence="1">The sequence shown here is derived from an EMBL/GenBank/DDBJ whole genome shotgun (WGS) entry which is preliminary data.</text>
</comment>
<dbReference type="EMBL" id="AAXW01000002">
    <property type="protein sequence ID" value="EAZ93590.1"/>
    <property type="molecule type" value="Genomic_DNA"/>
</dbReference>
<proteinExistence type="predicted"/>
<dbReference type="AlphaFoldDB" id="A3IIF8"/>
<gene>
    <name evidence="1" type="ORF">CY0110_17382</name>
</gene>
<keyword evidence="2" id="KW-1185">Reference proteome</keyword>
<dbReference type="Proteomes" id="UP000003781">
    <property type="component" value="Unassembled WGS sequence"/>
</dbReference>
<reference evidence="1 2" key="1">
    <citation type="submission" date="2007-03" db="EMBL/GenBank/DDBJ databases">
        <authorList>
            <person name="Stal L."/>
            <person name="Ferriera S."/>
            <person name="Johnson J."/>
            <person name="Kravitz S."/>
            <person name="Beeson K."/>
            <person name="Sutton G."/>
            <person name="Rogers Y.-H."/>
            <person name="Friedman R."/>
            <person name="Frazier M."/>
            <person name="Venter J.C."/>
        </authorList>
    </citation>
    <scope>NUCLEOTIDE SEQUENCE [LARGE SCALE GENOMIC DNA]</scope>
    <source>
        <strain evidence="1 2">CCY0110</strain>
    </source>
</reference>
<sequence>MDHVVSNYYHWYLHILLLFDRFFDLLTETVNV</sequence>
<organism evidence="1 2">
    <name type="scientific">Crocosphaera chwakensis CCY0110</name>
    <dbReference type="NCBI Taxonomy" id="391612"/>
    <lineage>
        <taxon>Bacteria</taxon>
        <taxon>Bacillati</taxon>
        <taxon>Cyanobacteriota</taxon>
        <taxon>Cyanophyceae</taxon>
        <taxon>Oscillatoriophycideae</taxon>
        <taxon>Chroococcales</taxon>
        <taxon>Aphanothecaceae</taxon>
        <taxon>Crocosphaera</taxon>
        <taxon>Crocosphaera chwakensis</taxon>
    </lineage>
</organism>
<name>A3IIF8_9CHRO</name>
<evidence type="ECO:0000313" key="2">
    <source>
        <dbReference type="Proteomes" id="UP000003781"/>
    </source>
</evidence>
<protein>
    <submittedName>
        <fullName evidence="1">Uncharacterized protein</fullName>
    </submittedName>
</protein>